<feature type="region of interest" description="Disordered" evidence="2">
    <location>
        <begin position="18"/>
        <end position="45"/>
    </location>
</feature>
<comment type="similarity">
    <text evidence="1">Belongs to the GARIN family.</text>
</comment>
<feature type="compositionally biased region" description="Polar residues" evidence="2">
    <location>
        <begin position="355"/>
        <end position="367"/>
    </location>
</feature>
<dbReference type="Pfam" id="PF12480">
    <property type="entry name" value="GARIL_Rab2_bd"/>
    <property type="match status" value="1"/>
</dbReference>
<protein>
    <submittedName>
        <fullName evidence="5">Golgi-associated RAB2 interactor protein 2 isoform X1</fullName>
    </submittedName>
</protein>
<gene>
    <name evidence="5" type="primary">GARIN2</name>
</gene>
<evidence type="ECO:0000313" key="4">
    <source>
        <dbReference type="Proteomes" id="UP001652581"/>
    </source>
</evidence>
<dbReference type="PANTHER" id="PTHR22574:SF6">
    <property type="entry name" value="GOLGI-ASSOCIATED RAB2 INTERACTOR PROTEIN 2"/>
    <property type="match status" value="1"/>
</dbReference>
<dbReference type="Proteomes" id="UP001652581">
    <property type="component" value="Chromosome 6"/>
</dbReference>
<sequence length="422" mass="46634">MKPGILPVLFSAMNKNNRKSTVRRDEQDLRVPESQDAGELQNTLDGGEYAPFVSPPLLESNFIQVNRRGESIYLHNRANWVAVGICSSSPTHKTPNVMLLAHLTPAAQKDSEPLFKSLLTSPNPEKLVLTRFLPLQFVTLSVHDAENMRIKVKLVSGRAYYLQLCAPACKQDTLFCQWVELISLLNEEKAKVSKVSEVSSLSEITNSTDIAGSVDIVGIAAFTALQTQHLHPGSDPGCAAESIDFSEFTDITDVTDVTDIPENEVTEAPDIRIVTEVTEVTDLCDVTVGSGVTVVFENDDILRAKREEKEKMENLLKAGCLRDTRSKSEFREYSKHVTISNLTLTLEGDGSFQATLTPEESDTNQPKELSDKISEIRTTDSKNTALKAEESRSRRTDSDISGLYSFSVFPLISISFPLVTVF</sequence>
<dbReference type="GeneID" id="102533342"/>
<keyword evidence="4" id="KW-1185">Reference proteome</keyword>
<evidence type="ECO:0000256" key="2">
    <source>
        <dbReference type="SAM" id="MobiDB-lite"/>
    </source>
</evidence>
<evidence type="ECO:0000256" key="1">
    <source>
        <dbReference type="ARBA" id="ARBA00038379"/>
    </source>
</evidence>
<feature type="compositionally biased region" description="Basic and acidic residues" evidence="2">
    <location>
        <begin position="22"/>
        <end position="33"/>
    </location>
</feature>
<organism evidence="4 5">
    <name type="scientific">Vicugna pacos</name>
    <name type="common">Alpaca</name>
    <name type="synonym">Lama pacos</name>
    <dbReference type="NCBI Taxonomy" id="30538"/>
    <lineage>
        <taxon>Eukaryota</taxon>
        <taxon>Metazoa</taxon>
        <taxon>Chordata</taxon>
        <taxon>Craniata</taxon>
        <taxon>Vertebrata</taxon>
        <taxon>Euteleostomi</taxon>
        <taxon>Mammalia</taxon>
        <taxon>Eutheria</taxon>
        <taxon>Laurasiatheria</taxon>
        <taxon>Artiodactyla</taxon>
        <taxon>Tylopoda</taxon>
        <taxon>Camelidae</taxon>
        <taxon>Vicugna</taxon>
    </lineage>
</organism>
<feature type="region of interest" description="Disordered" evidence="2">
    <location>
        <begin position="355"/>
        <end position="392"/>
    </location>
</feature>
<feature type="compositionally biased region" description="Basic and acidic residues" evidence="2">
    <location>
        <begin position="368"/>
        <end position="380"/>
    </location>
</feature>
<dbReference type="RefSeq" id="XP_072819352.1">
    <property type="nucleotide sequence ID" value="XM_072963251.1"/>
</dbReference>
<evidence type="ECO:0000259" key="3">
    <source>
        <dbReference type="Pfam" id="PF12480"/>
    </source>
</evidence>
<name>A0ABM5DEM1_VICPA</name>
<accession>A0ABM5DEM1</accession>
<dbReference type="PANTHER" id="PTHR22574">
    <property type="match status" value="1"/>
</dbReference>
<dbReference type="InterPro" id="IPR022168">
    <property type="entry name" value="GARIL-like_Rab2B-bd"/>
</dbReference>
<reference evidence="5" key="1">
    <citation type="submission" date="2025-08" db="UniProtKB">
        <authorList>
            <consortium name="RefSeq"/>
        </authorList>
    </citation>
    <scope>IDENTIFICATION</scope>
</reference>
<evidence type="ECO:0000313" key="5">
    <source>
        <dbReference type="RefSeq" id="XP_072819352.1"/>
    </source>
</evidence>
<feature type="domain" description="Golgi associated RAB2 interactor protein-like Rab2B-binding" evidence="3">
    <location>
        <begin position="127"/>
        <end position="195"/>
    </location>
</feature>
<proteinExistence type="inferred from homology"/>